<gene>
    <name evidence="2" type="ORF">WJX74_006020</name>
</gene>
<keyword evidence="3" id="KW-1185">Reference proteome</keyword>
<comment type="caution">
    <text evidence="2">The sequence shown here is derived from an EMBL/GenBank/DDBJ whole genome shotgun (WGS) entry which is preliminary data.</text>
</comment>
<dbReference type="Gene3D" id="3.90.550.10">
    <property type="entry name" value="Spore Coat Polysaccharide Biosynthesis Protein SpsA, Chain A"/>
    <property type="match status" value="1"/>
</dbReference>
<evidence type="ECO:0008006" key="4">
    <source>
        <dbReference type="Google" id="ProtNLM"/>
    </source>
</evidence>
<protein>
    <recommendedName>
        <fullName evidence="4">Glycosyltransferase 2-like domain-containing protein</fullName>
    </recommendedName>
</protein>
<dbReference type="Proteomes" id="UP001438707">
    <property type="component" value="Unassembled WGS sequence"/>
</dbReference>
<feature type="region of interest" description="Disordered" evidence="1">
    <location>
        <begin position="62"/>
        <end position="88"/>
    </location>
</feature>
<name>A0AAW1RGX7_9CHLO</name>
<organism evidence="2 3">
    <name type="scientific">Apatococcus lobatus</name>
    <dbReference type="NCBI Taxonomy" id="904363"/>
    <lineage>
        <taxon>Eukaryota</taxon>
        <taxon>Viridiplantae</taxon>
        <taxon>Chlorophyta</taxon>
        <taxon>core chlorophytes</taxon>
        <taxon>Trebouxiophyceae</taxon>
        <taxon>Chlorellales</taxon>
        <taxon>Chlorellaceae</taxon>
        <taxon>Apatococcus</taxon>
    </lineage>
</organism>
<sequence length="299" mass="33368">MTVADTFRGLYWEIRFLSERRSISWSRKVQLAVLKSVTAFSYEAGRRAALKQPRALARKGTHLTIKTDTPRPVNSNAGSEGSADDRGPVHADITESCVAVIVPVFIKNPKEAALVKKLLLWLSKQDRPAENIILVDDASPIPVKDFLGSNTSSPSAYGGRTQAANPFGWIGFYHNFFGTLNGPRMTSLPDEPNMDGRLLYAPSCNFSMKLAPDTRPLLFDTDFPAASFEDVEFCCRLRAAGIAVRYLPDAVIYHAYDESVMGLARQFWKYGRWEGLAEQKQPGYLELLRKSWAISCQQP</sequence>
<evidence type="ECO:0000313" key="2">
    <source>
        <dbReference type="EMBL" id="KAK9833056.1"/>
    </source>
</evidence>
<dbReference type="AlphaFoldDB" id="A0AAW1RGX7"/>
<reference evidence="2 3" key="1">
    <citation type="journal article" date="2024" name="Nat. Commun.">
        <title>Phylogenomics reveals the evolutionary origins of lichenization in chlorophyte algae.</title>
        <authorList>
            <person name="Puginier C."/>
            <person name="Libourel C."/>
            <person name="Otte J."/>
            <person name="Skaloud P."/>
            <person name="Haon M."/>
            <person name="Grisel S."/>
            <person name="Petersen M."/>
            <person name="Berrin J.G."/>
            <person name="Delaux P.M."/>
            <person name="Dal Grande F."/>
            <person name="Keller J."/>
        </authorList>
    </citation>
    <scope>NUCLEOTIDE SEQUENCE [LARGE SCALE GENOMIC DNA]</scope>
    <source>
        <strain evidence="2 3">SAG 2145</strain>
    </source>
</reference>
<proteinExistence type="predicted"/>
<evidence type="ECO:0000256" key="1">
    <source>
        <dbReference type="SAM" id="MobiDB-lite"/>
    </source>
</evidence>
<accession>A0AAW1RGX7</accession>
<dbReference type="SUPFAM" id="SSF53448">
    <property type="entry name" value="Nucleotide-diphospho-sugar transferases"/>
    <property type="match status" value="1"/>
</dbReference>
<dbReference type="EMBL" id="JALJOS010000011">
    <property type="protein sequence ID" value="KAK9833056.1"/>
    <property type="molecule type" value="Genomic_DNA"/>
</dbReference>
<evidence type="ECO:0000313" key="3">
    <source>
        <dbReference type="Proteomes" id="UP001438707"/>
    </source>
</evidence>
<dbReference type="InterPro" id="IPR029044">
    <property type="entry name" value="Nucleotide-diphossugar_trans"/>
</dbReference>
<feature type="compositionally biased region" description="Polar residues" evidence="1">
    <location>
        <begin position="64"/>
        <end position="79"/>
    </location>
</feature>